<dbReference type="GO" id="GO:0009279">
    <property type="term" value="C:cell outer membrane"/>
    <property type="evidence" value="ECO:0007669"/>
    <property type="project" value="UniProtKB-SubCell"/>
</dbReference>
<dbReference type="Pfam" id="PF00691">
    <property type="entry name" value="OmpA"/>
    <property type="match status" value="1"/>
</dbReference>
<dbReference type="Gene3D" id="3.30.1330.60">
    <property type="entry name" value="OmpA-like domain"/>
    <property type="match status" value="1"/>
</dbReference>
<dbReference type="Pfam" id="PF02321">
    <property type="entry name" value="OEP"/>
    <property type="match status" value="2"/>
</dbReference>
<dbReference type="PRINTS" id="PR01023">
    <property type="entry name" value="NAFLGMOTY"/>
</dbReference>
<dbReference type="AlphaFoldDB" id="A0A4R8FXA1"/>
<evidence type="ECO:0000256" key="9">
    <source>
        <dbReference type="SAM" id="SignalP"/>
    </source>
</evidence>
<comment type="subcellular location">
    <subcellularLocation>
        <location evidence="1">Cell outer membrane</location>
    </subcellularLocation>
</comment>
<dbReference type="PROSITE" id="PS01068">
    <property type="entry name" value="OMPA_1"/>
    <property type="match status" value="1"/>
</dbReference>
<accession>A0A4R8FXA1</accession>
<dbReference type="RefSeq" id="WP_134017249.1">
    <property type="nucleotide sequence ID" value="NZ_SOEC01000005.1"/>
</dbReference>
<keyword evidence="5" id="KW-0812">Transmembrane</keyword>
<evidence type="ECO:0000256" key="7">
    <source>
        <dbReference type="ARBA" id="ARBA00023237"/>
    </source>
</evidence>
<dbReference type="InterPro" id="IPR003423">
    <property type="entry name" value="OMP_efflux"/>
</dbReference>
<evidence type="ECO:0000256" key="5">
    <source>
        <dbReference type="ARBA" id="ARBA00022692"/>
    </source>
</evidence>
<evidence type="ECO:0000256" key="6">
    <source>
        <dbReference type="ARBA" id="ARBA00023136"/>
    </source>
</evidence>
<dbReference type="OrthoDB" id="9814637at2"/>
<evidence type="ECO:0000256" key="3">
    <source>
        <dbReference type="ARBA" id="ARBA00022448"/>
    </source>
</evidence>
<keyword evidence="3" id="KW-0813">Transport</keyword>
<feature type="domain" description="OmpA-like" evidence="10">
    <location>
        <begin position="500"/>
        <end position="618"/>
    </location>
</feature>
<evidence type="ECO:0000256" key="4">
    <source>
        <dbReference type="ARBA" id="ARBA00022452"/>
    </source>
</evidence>
<dbReference type="PANTHER" id="PTHR30026:SF22">
    <property type="entry name" value="OUTER MEMBRANE EFFLUX PROTEIN"/>
    <property type="match status" value="1"/>
</dbReference>
<dbReference type="InterPro" id="IPR006690">
    <property type="entry name" value="OMPA-like_CS"/>
</dbReference>
<dbReference type="PROSITE" id="PS51123">
    <property type="entry name" value="OMPA_2"/>
    <property type="match status" value="1"/>
</dbReference>
<dbReference type="SUPFAM" id="SSF103088">
    <property type="entry name" value="OmpA-like"/>
    <property type="match status" value="1"/>
</dbReference>
<evidence type="ECO:0000313" key="12">
    <source>
        <dbReference type="Proteomes" id="UP000294489"/>
    </source>
</evidence>
<dbReference type="GO" id="GO:1990281">
    <property type="term" value="C:efflux pump complex"/>
    <property type="evidence" value="ECO:0007669"/>
    <property type="project" value="TreeGrafter"/>
</dbReference>
<dbReference type="PRINTS" id="PR01021">
    <property type="entry name" value="OMPADOMAIN"/>
</dbReference>
<dbReference type="InterPro" id="IPR051906">
    <property type="entry name" value="TolC-like"/>
</dbReference>
<dbReference type="InterPro" id="IPR006665">
    <property type="entry name" value="OmpA-like"/>
</dbReference>
<name>A0A4R8FXA1_9GAMM</name>
<comment type="caution">
    <text evidence="11">The sequence shown here is derived from an EMBL/GenBank/DDBJ whole genome shotgun (WGS) entry which is preliminary data.</text>
</comment>
<keyword evidence="4" id="KW-1134">Transmembrane beta strand</keyword>
<dbReference type="GO" id="GO:0015562">
    <property type="term" value="F:efflux transmembrane transporter activity"/>
    <property type="evidence" value="ECO:0007669"/>
    <property type="project" value="InterPro"/>
</dbReference>
<comment type="similarity">
    <text evidence="2">Belongs to the outer membrane factor (OMF) (TC 1.B.17) family.</text>
</comment>
<evidence type="ECO:0000256" key="8">
    <source>
        <dbReference type="PROSITE-ProRule" id="PRU00473"/>
    </source>
</evidence>
<dbReference type="SUPFAM" id="SSF56954">
    <property type="entry name" value="Outer membrane efflux proteins (OEP)"/>
    <property type="match status" value="1"/>
</dbReference>
<dbReference type="Gene3D" id="1.20.1600.10">
    <property type="entry name" value="Outer membrane efflux proteins (OEP)"/>
    <property type="match status" value="1"/>
</dbReference>
<evidence type="ECO:0000256" key="1">
    <source>
        <dbReference type="ARBA" id="ARBA00004442"/>
    </source>
</evidence>
<dbReference type="EMBL" id="SOEC01000005">
    <property type="protein sequence ID" value="TDX30250.1"/>
    <property type="molecule type" value="Genomic_DNA"/>
</dbReference>
<evidence type="ECO:0000313" key="11">
    <source>
        <dbReference type="EMBL" id="TDX30250.1"/>
    </source>
</evidence>
<dbReference type="PROSITE" id="PS51257">
    <property type="entry name" value="PROKAR_LIPOPROTEIN"/>
    <property type="match status" value="1"/>
</dbReference>
<feature type="signal peptide" evidence="9">
    <location>
        <begin position="1"/>
        <end position="39"/>
    </location>
</feature>
<dbReference type="NCBIfam" id="TIGR01844">
    <property type="entry name" value="type_I_sec_TolC"/>
    <property type="match status" value="1"/>
</dbReference>
<evidence type="ECO:0000259" key="10">
    <source>
        <dbReference type="PROSITE" id="PS51123"/>
    </source>
</evidence>
<dbReference type="Proteomes" id="UP000294489">
    <property type="component" value="Unassembled WGS sequence"/>
</dbReference>
<gene>
    <name evidence="11" type="ORF">DFO67_10536</name>
</gene>
<keyword evidence="9" id="KW-0732">Signal</keyword>
<sequence length="619" mass="67460">MQVLTSRRASARRTPRRALIVSVLLSPLALALACAQANAQDAAGIDTLRGAVQRAMTQNPQVQASWHGFQAAMDEVDIARGQYLPSLDVSAGVGREYREDDDRGSYDADFAEVTLTQMLWDGFETANEVERLDQAKLVSYYELMSTSNDVALEVTQAYQDVLRYRDLVMLARDNYAKHLEVYRQIEQRTQSGAGRGVDLEQISGRLALAESNLLTEAANLHDVSARFQRLVGELPPDELAPAPEFTQGLPASISDAVMQAYEGNPGFHAAIKNIDAARAAAEATKAGFHPQVDFRASAGTNNQSGVTGRYDQGVVQVVASMNLYRGGSDLAAYRQASDLLAQAKDLRDQECRDVRENTTVAFNDTRRIAEQMNYLNQHRLSTGRVRGAYQQQFDIGERTLLDVLDSENEYFEASRAYSNATYDLEMARARTLAAMGQLLPALEVSRSGIPTLTELGSDGVVIDGETICPVQAPTRYSLEELTAGLMPSAVAMPSTASEPVRAPDFVLGADALFETGSAWLSANARDTLAKLAQEIQARSDLQRIVIAGHADSTGSDAVNDPLSEERARRVAGYLAEQGVDLALLTSRGYGSRQPVASNDTVEGRRANRRVEITLERQGE</sequence>
<keyword evidence="6 8" id="KW-0472">Membrane</keyword>
<evidence type="ECO:0000256" key="2">
    <source>
        <dbReference type="ARBA" id="ARBA00007613"/>
    </source>
</evidence>
<dbReference type="PANTHER" id="PTHR30026">
    <property type="entry name" value="OUTER MEMBRANE PROTEIN TOLC"/>
    <property type="match status" value="1"/>
</dbReference>
<feature type="chain" id="PRO_5020913511" evidence="9">
    <location>
        <begin position="40"/>
        <end position="619"/>
    </location>
</feature>
<dbReference type="GO" id="GO:0015288">
    <property type="term" value="F:porin activity"/>
    <property type="evidence" value="ECO:0007669"/>
    <property type="project" value="TreeGrafter"/>
</dbReference>
<dbReference type="InterPro" id="IPR036737">
    <property type="entry name" value="OmpA-like_sf"/>
</dbReference>
<proteinExistence type="inferred from homology"/>
<dbReference type="InterPro" id="IPR006664">
    <property type="entry name" value="OMP_bac"/>
</dbReference>
<dbReference type="CDD" id="cd07185">
    <property type="entry name" value="OmpA_C-like"/>
    <property type="match status" value="1"/>
</dbReference>
<keyword evidence="7" id="KW-0998">Cell outer membrane</keyword>
<reference evidence="11 12" key="1">
    <citation type="submission" date="2019-03" db="EMBL/GenBank/DDBJ databases">
        <title>Freshwater and sediment microbial communities from various areas in North America, analyzing microbe dynamics in response to fracking.</title>
        <authorList>
            <person name="Lamendella R."/>
        </authorList>
    </citation>
    <scope>NUCLEOTIDE SEQUENCE [LARGE SCALE GENOMIC DNA]</scope>
    <source>
        <strain evidence="11 12">6_TX</strain>
    </source>
</reference>
<dbReference type="InterPro" id="IPR010130">
    <property type="entry name" value="T1SS_OMP_TolC"/>
</dbReference>
<organism evidence="11 12">
    <name type="scientific">Modicisalibacter xianhensis</name>
    <dbReference type="NCBI Taxonomy" id="442341"/>
    <lineage>
        <taxon>Bacteria</taxon>
        <taxon>Pseudomonadati</taxon>
        <taxon>Pseudomonadota</taxon>
        <taxon>Gammaproteobacteria</taxon>
        <taxon>Oceanospirillales</taxon>
        <taxon>Halomonadaceae</taxon>
        <taxon>Modicisalibacter</taxon>
    </lineage>
</organism>
<protein>
    <submittedName>
        <fullName evidence="11">Adhesin transport system outer membrane protein</fullName>
    </submittedName>
</protein>